<protein>
    <submittedName>
        <fullName evidence="2">Uncharacterized protein</fullName>
    </submittedName>
</protein>
<gene>
    <name evidence="2" type="ORF">C8A00DRAFT_15312</name>
</gene>
<evidence type="ECO:0000313" key="3">
    <source>
        <dbReference type="Proteomes" id="UP001302745"/>
    </source>
</evidence>
<accession>A0AAN6VLH1</accession>
<dbReference type="Proteomes" id="UP001302745">
    <property type="component" value="Unassembled WGS sequence"/>
</dbReference>
<feature type="region of interest" description="Disordered" evidence="1">
    <location>
        <begin position="70"/>
        <end position="94"/>
    </location>
</feature>
<reference evidence="2" key="1">
    <citation type="journal article" date="2023" name="Mol. Phylogenet. Evol.">
        <title>Genome-scale phylogeny and comparative genomics of the fungal order Sordariales.</title>
        <authorList>
            <person name="Hensen N."/>
            <person name="Bonometti L."/>
            <person name="Westerberg I."/>
            <person name="Brannstrom I.O."/>
            <person name="Guillou S."/>
            <person name="Cros-Aarteil S."/>
            <person name="Calhoun S."/>
            <person name="Haridas S."/>
            <person name="Kuo A."/>
            <person name="Mondo S."/>
            <person name="Pangilinan J."/>
            <person name="Riley R."/>
            <person name="LaButti K."/>
            <person name="Andreopoulos B."/>
            <person name="Lipzen A."/>
            <person name="Chen C."/>
            <person name="Yan M."/>
            <person name="Daum C."/>
            <person name="Ng V."/>
            <person name="Clum A."/>
            <person name="Steindorff A."/>
            <person name="Ohm R.A."/>
            <person name="Martin F."/>
            <person name="Silar P."/>
            <person name="Natvig D.O."/>
            <person name="Lalanne C."/>
            <person name="Gautier V."/>
            <person name="Ament-Velasquez S.L."/>
            <person name="Kruys A."/>
            <person name="Hutchinson M.I."/>
            <person name="Powell A.J."/>
            <person name="Barry K."/>
            <person name="Miller A.N."/>
            <person name="Grigoriev I.V."/>
            <person name="Debuchy R."/>
            <person name="Gladieux P."/>
            <person name="Hiltunen Thoren M."/>
            <person name="Johannesson H."/>
        </authorList>
    </citation>
    <scope>NUCLEOTIDE SEQUENCE</scope>
    <source>
        <strain evidence="2">CBS 538.74</strain>
    </source>
</reference>
<reference evidence="2" key="2">
    <citation type="submission" date="2023-05" db="EMBL/GenBank/DDBJ databases">
        <authorList>
            <consortium name="Lawrence Berkeley National Laboratory"/>
            <person name="Steindorff A."/>
            <person name="Hensen N."/>
            <person name="Bonometti L."/>
            <person name="Westerberg I."/>
            <person name="Brannstrom I.O."/>
            <person name="Guillou S."/>
            <person name="Cros-Aarteil S."/>
            <person name="Calhoun S."/>
            <person name="Haridas S."/>
            <person name="Kuo A."/>
            <person name="Mondo S."/>
            <person name="Pangilinan J."/>
            <person name="Riley R."/>
            <person name="Labutti K."/>
            <person name="Andreopoulos B."/>
            <person name="Lipzen A."/>
            <person name="Chen C."/>
            <person name="Yanf M."/>
            <person name="Daum C."/>
            <person name="Ng V."/>
            <person name="Clum A."/>
            <person name="Ohm R."/>
            <person name="Martin F."/>
            <person name="Silar P."/>
            <person name="Natvig D."/>
            <person name="Lalanne C."/>
            <person name="Gautier V."/>
            <person name="Ament-Velasquez S.L."/>
            <person name="Kruys A."/>
            <person name="Hutchinson M.I."/>
            <person name="Powell A.J."/>
            <person name="Barry K."/>
            <person name="Miller A.N."/>
            <person name="Grigoriev I.V."/>
            <person name="Debuchy R."/>
            <person name="Gladieux P."/>
            <person name="Thoren M.H."/>
            <person name="Johannesson H."/>
        </authorList>
    </citation>
    <scope>NUCLEOTIDE SEQUENCE</scope>
    <source>
        <strain evidence="2">CBS 538.74</strain>
    </source>
</reference>
<name>A0AAN6VLH1_9PEZI</name>
<comment type="caution">
    <text evidence="2">The sequence shown here is derived from an EMBL/GenBank/DDBJ whole genome shotgun (WGS) entry which is preliminary data.</text>
</comment>
<evidence type="ECO:0000256" key="1">
    <source>
        <dbReference type="SAM" id="MobiDB-lite"/>
    </source>
</evidence>
<evidence type="ECO:0000313" key="2">
    <source>
        <dbReference type="EMBL" id="KAK4153475.1"/>
    </source>
</evidence>
<sequence length="164" mass="18026">MPDLRHQAIITAAKEAANAEADAAAALSREEEEERYPWPAKAWNSPPPKLAPLRYPVLLTPGGPISSASKLQKLAETESLPEAIETSQVDDDDSNREIKKVTICNVSHNELKKMMEKAELSHGMEENVTVVFNGAMRFAWAVKALKEGVTLGDEDEDEERSLAT</sequence>
<keyword evidence="3" id="KW-1185">Reference proteome</keyword>
<feature type="compositionally biased region" description="Low complexity" evidence="1">
    <location>
        <begin position="15"/>
        <end position="27"/>
    </location>
</feature>
<dbReference type="AlphaFoldDB" id="A0AAN6VLH1"/>
<feature type="region of interest" description="Disordered" evidence="1">
    <location>
        <begin position="15"/>
        <end position="43"/>
    </location>
</feature>
<dbReference type="EMBL" id="MU856939">
    <property type="protein sequence ID" value="KAK4153475.1"/>
    <property type="molecule type" value="Genomic_DNA"/>
</dbReference>
<organism evidence="2 3">
    <name type="scientific">Chaetomidium leptoderma</name>
    <dbReference type="NCBI Taxonomy" id="669021"/>
    <lineage>
        <taxon>Eukaryota</taxon>
        <taxon>Fungi</taxon>
        <taxon>Dikarya</taxon>
        <taxon>Ascomycota</taxon>
        <taxon>Pezizomycotina</taxon>
        <taxon>Sordariomycetes</taxon>
        <taxon>Sordariomycetidae</taxon>
        <taxon>Sordariales</taxon>
        <taxon>Chaetomiaceae</taxon>
        <taxon>Chaetomidium</taxon>
    </lineage>
</organism>
<proteinExistence type="predicted"/>